<keyword evidence="2" id="KW-0645">Protease</keyword>
<reference evidence="8" key="1">
    <citation type="journal article" date="2004" name="Nature">
        <title>Genome duplication in the teleost fish Tetraodon nigroviridis reveals the early vertebrate proto-karyotype.</title>
        <authorList>
            <person name="Jaillon O."/>
            <person name="Aury J.-M."/>
            <person name="Brunet F."/>
            <person name="Petit J.-L."/>
            <person name="Stange-Thomann N."/>
            <person name="Mauceli E."/>
            <person name="Bouneau L."/>
            <person name="Fischer C."/>
            <person name="Ozouf-Costaz C."/>
            <person name="Bernot A."/>
            <person name="Nicaud S."/>
            <person name="Jaffe D."/>
            <person name="Fisher S."/>
            <person name="Lutfalla G."/>
            <person name="Dossat C."/>
            <person name="Segurens B."/>
            <person name="Dasilva C."/>
            <person name="Salanoubat M."/>
            <person name="Levy M."/>
            <person name="Boudet N."/>
            <person name="Castellano S."/>
            <person name="Anthouard V."/>
            <person name="Jubin C."/>
            <person name="Castelli V."/>
            <person name="Katinka M."/>
            <person name="Vacherie B."/>
            <person name="Biemont C."/>
            <person name="Skalli Z."/>
            <person name="Cattolico L."/>
            <person name="Poulain J."/>
            <person name="De Berardinis V."/>
            <person name="Cruaud C."/>
            <person name="Duprat S."/>
            <person name="Brottier P."/>
            <person name="Coutanceau J.-P."/>
            <person name="Gouzy J."/>
            <person name="Parra G."/>
            <person name="Lardier G."/>
            <person name="Chapple C."/>
            <person name="McKernan K.J."/>
            <person name="McEwan P."/>
            <person name="Bosak S."/>
            <person name="Kellis M."/>
            <person name="Volff J.-N."/>
            <person name="Guigo R."/>
            <person name="Zody M.C."/>
            <person name="Mesirov J."/>
            <person name="Lindblad-Toh K."/>
            <person name="Birren B."/>
            <person name="Nusbaum C."/>
            <person name="Kahn D."/>
            <person name="Robinson-Rechavi M."/>
            <person name="Laudet V."/>
            <person name="Schachter V."/>
            <person name="Quetier F."/>
            <person name="Saurin W."/>
            <person name="Scarpelli C."/>
            <person name="Wincker P."/>
            <person name="Lander E.S."/>
            <person name="Weissenbach J."/>
            <person name="Roest Crollius H."/>
        </authorList>
    </citation>
    <scope>NUCLEOTIDE SEQUENCE [LARGE SCALE GENOMIC DNA]</scope>
</reference>
<evidence type="ECO:0000313" key="8">
    <source>
        <dbReference type="Proteomes" id="UP000007303"/>
    </source>
</evidence>
<name>H3D668_TETNG</name>
<comment type="similarity">
    <text evidence="1">Belongs to the peptidase C1 family.</text>
</comment>
<sequence length="272" mass="29892">MQKSTKRHAYLNSFSTEPQSAKYGINQFSDLSEREFKDLYLRASADRAPVFTGQKIKGLPARFDWRDNAVVGPVQNQQACGSCWAFSVVGAVQSVHAIGSSPLVELSVQQVLDCSFQNNGCDGGTPINALKWLTQMGVKLVLQSEYPYKAQKRLCQLFSRSHKGVNVKNFTAFDFSGQEEAMMGHLVEHGPLAVIVDAVSWQDYLGGIIQHHCSSKMSNHAVLVVGYDTTGDIPYWIVQNSWGTSWGNKGYVYIKIGGNLCGIADSVAAVFL</sequence>
<dbReference type="PRINTS" id="PR00705">
    <property type="entry name" value="PAPAIN"/>
</dbReference>
<keyword evidence="8" id="KW-1185">Reference proteome</keyword>
<dbReference type="OMA" id="QNGLCRY"/>
<dbReference type="GO" id="GO:0005764">
    <property type="term" value="C:lysosome"/>
    <property type="evidence" value="ECO:0007669"/>
    <property type="project" value="UniProtKB-SubCell"/>
</dbReference>
<dbReference type="InterPro" id="IPR025661">
    <property type="entry name" value="Pept_asp_AS"/>
</dbReference>
<dbReference type="PANTHER" id="PTHR12411">
    <property type="entry name" value="CYSTEINE PROTEASE FAMILY C1-RELATED"/>
    <property type="match status" value="1"/>
</dbReference>
<reference evidence="7" key="3">
    <citation type="submission" date="2025-09" db="UniProtKB">
        <authorList>
            <consortium name="Ensembl"/>
        </authorList>
    </citation>
    <scope>IDENTIFICATION</scope>
</reference>
<protein>
    <submittedName>
        <fullName evidence="7">Cathepsin O</fullName>
    </submittedName>
</protein>
<evidence type="ECO:0000256" key="3">
    <source>
        <dbReference type="ARBA" id="ARBA00022801"/>
    </source>
</evidence>
<dbReference type="FunCoup" id="H3D668">
    <property type="interactions" value="170"/>
</dbReference>
<dbReference type="Gene3D" id="3.90.70.10">
    <property type="entry name" value="Cysteine proteinases"/>
    <property type="match status" value="1"/>
</dbReference>
<evidence type="ECO:0000256" key="5">
    <source>
        <dbReference type="ARBA" id="ARBA00023157"/>
    </source>
</evidence>
<dbReference type="Pfam" id="PF00112">
    <property type="entry name" value="Peptidase_C1"/>
    <property type="match status" value="1"/>
</dbReference>
<dbReference type="AlphaFoldDB" id="H3D668"/>
<evidence type="ECO:0000313" key="7">
    <source>
        <dbReference type="Ensembl" id="ENSTNIP00000016008.1"/>
    </source>
</evidence>
<keyword evidence="3" id="KW-0378">Hydrolase</keyword>
<dbReference type="PROSITE" id="PS00640">
    <property type="entry name" value="THIOL_PROTEASE_ASN"/>
    <property type="match status" value="1"/>
</dbReference>
<dbReference type="Ensembl" id="ENSTNIT00000016219.1">
    <property type="protein sequence ID" value="ENSTNIP00000016008.1"/>
    <property type="gene ID" value="ENSTNIG00000013029.1"/>
</dbReference>
<organism evidence="7 8">
    <name type="scientific">Tetraodon nigroviridis</name>
    <name type="common">Spotted green pufferfish</name>
    <name type="synonym">Chelonodon nigroviridis</name>
    <dbReference type="NCBI Taxonomy" id="99883"/>
    <lineage>
        <taxon>Eukaryota</taxon>
        <taxon>Metazoa</taxon>
        <taxon>Chordata</taxon>
        <taxon>Craniata</taxon>
        <taxon>Vertebrata</taxon>
        <taxon>Euteleostomi</taxon>
        <taxon>Actinopterygii</taxon>
        <taxon>Neopterygii</taxon>
        <taxon>Teleostei</taxon>
        <taxon>Neoteleostei</taxon>
        <taxon>Acanthomorphata</taxon>
        <taxon>Eupercaria</taxon>
        <taxon>Tetraodontiformes</taxon>
        <taxon>Tetradontoidea</taxon>
        <taxon>Tetraodontidae</taxon>
        <taxon>Tetraodon</taxon>
    </lineage>
</organism>
<dbReference type="Proteomes" id="UP000007303">
    <property type="component" value="Unassembled WGS sequence"/>
</dbReference>
<evidence type="ECO:0000256" key="1">
    <source>
        <dbReference type="ARBA" id="ARBA00008455"/>
    </source>
</evidence>
<keyword evidence="5" id="KW-1015">Disulfide bond</keyword>
<evidence type="ECO:0000256" key="2">
    <source>
        <dbReference type="ARBA" id="ARBA00022670"/>
    </source>
</evidence>
<dbReference type="InterPro" id="IPR039417">
    <property type="entry name" value="Peptidase_C1A_papain-like"/>
</dbReference>
<dbReference type="SUPFAM" id="SSF54001">
    <property type="entry name" value="Cysteine proteinases"/>
    <property type="match status" value="1"/>
</dbReference>
<evidence type="ECO:0000259" key="6">
    <source>
        <dbReference type="SMART" id="SM00645"/>
    </source>
</evidence>
<dbReference type="PROSITE" id="PS00139">
    <property type="entry name" value="THIOL_PROTEASE_CYS"/>
    <property type="match status" value="1"/>
</dbReference>
<accession>H3D668</accession>
<dbReference type="GO" id="GO:0008234">
    <property type="term" value="F:cysteine-type peptidase activity"/>
    <property type="evidence" value="ECO:0007669"/>
    <property type="project" value="UniProtKB-KW"/>
</dbReference>
<evidence type="ECO:0000256" key="4">
    <source>
        <dbReference type="ARBA" id="ARBA00022807"/>
    </source>
</evidence>
<dbReference type="InterPro" id="IPR000668">
    <property type="entry name" value="Peptidase_C1A_C"/>
</dbReference>
<dbReference type="HOGENOM" id="CLU_012184_1_3_1"/>
<dbReference type="InParanoid" id="H3D668"/>
<feature type="domain" description="Peptidase C1A papain C-terminal" evidence="6">
    <location>
        <begin position="59"/>
        <end position="271"/>
    </location>
</feature>
<dbReference type="CDD" id="cd02248">
    <property type="entry name" value="Peptidase_C1A"/>
    <property type="match status" value="1"/>
</dbReference>
<dbReference type="STRING" id="99883.ENSTNIP00000016008"/>
<dbReference type="SMART" id="SM00645">
    <property type="entry name" value="Pept_C1"/>
    <property type="match status" value="1"/>
</dbReference>
<proteinExistence type="inferred from homology"/>
<dbReference type="InterPro" id="IPR025660">
    <property type="entry name" value="Pept_his_AS"/>
</dbReference>
<dbReference type="GO" id="GO:0006508">
    <property type="term" value="P:proteolysis"/>
    <property type="evidence" value="ECO:0007669"/>
    <property type="project" value="UniProtKB-KW"/>
</dbReference>
<dbReference type="InterPro" id="IPR013128">
    <property type="entry name" value="Peptidase_C1A"/>
</dbReference>
<dbReference type="PROSITE" id="PS00639">
    <property type="entry name" value="THIOL_PROTEASE_HIS"/>
    <property type="match status" value="1"/>
</dbReference>
<reference evidence="7" key="2">
    <citation type="submission" date="2025-08" db="UniProtKB">
        <authorList>
            <consortium name="Ensembl"/>
        </authorList>
    </citation>
    <scope>IDENTIFICATION</scope>
</reference>
<dbReference type="GeneTree" id="ENSGT00940000159253"/>
<keyword evidence="4" id="KW-0788">Thiol protease</keyword>
<dbReference type="InterPro" id="IPR000169">
    <property type="entry name" value="Pept_cys_AS"/>
</dbReference>
<dbReference type="InterPro" id="IPR038765">
    <property type="entry name" value="Papain-like_cys_pep_sf"/>
</dbReference>